<protein>
    <submittedName>
        <fullName evidence="1">Uncharacterized protein</fullName>
    </submittedName>
</protein>
<organism evidence="1">
    <name type="scientific">Jonesiaceae bacterium BS-20</name>
    <dbReference type="NCBI Taxonomy" id="3120821"/>
    <lineage>
        <taxon>Bacteria</taxon>
        <taxon>Bacillati</taxon>
        <taxon>Actinomycetota</taxon>
        <taxon>Actinomycetes</taxon>
        <taxon>Micrococcales</taxon>
        <taxon>Jonesiaceae</taxon>
    </lineage>
</organism>
<evidence type="ECO:0000313" key="1">
    <source>
        <dbReference type="EMBL" id="XBH21925.1"/>
    </source>
</evidence>
<reference evidence="1" key="1">
    <citation type="submission" date="2024-02" db="EMBL/GenBank/DDBJ databases">
        <title>Tomenella chthoni gen. nov. sp. nov., a member of the family Jonesiaceae isolated from bat guano.</title>
        <authorList>
            <person name="Miller S.L."/>
            <person name="King J."/>
            <person name="Sankaranarayanan K."/>
            <person name="Lawson P.A."/>
        </authorList>
    </citation>
    <scope>NUCLEOTIDE SEQUENCE</scope>
    <source>
        <strain evidence="1">BS-20</strain>
    </source>
</reference>
<name>A0AAU7DW30_9MICO</name>
<dbReference type="AlphaFoldDB" id="A0AAU7DW30"/>
<sequence length="49" mass="5682">MFTFTVGDGKEITVSLEEFARISDQFHLRDQGKISTITFIDINGIWYKL</sequence>
<proteinExistence type="predicted"/>
<gene>
    <name evidence="1" type="ORF">V5R04_01475</name>
</gene>
<dbReference type="EMBL" id="CP146203">
    <property type="protein sequence ID" value="XBH21925.1"/>
    <property type="molecule type" value="Genomic_DNA"/>
</dbReference>
<accession>A0AAU7DW30</accession>